<dbReference type="SMART" id="SM00382">
    <property type="entry name" value="AAA"/>
    <property type="match status" value="1"/>
</dbReference>
<dbReference type="InterPro" id="IPR003593">
    <property type="entry name" value="AAA+_ATPase"/>
</dbReference>
<evidence type="ECO:0000256" key="3">
    <source>
        <dbReference type="ARBA" id="ARBA00022840"/>
    </source>
</evidence>
<evidence type="ECO:0000256" key="1">
    <source>
        <dbReference type="ARBA" id="ARBA00022448"/>
    </source>
</evidence>
<dbReference type="SUPFAM" id="SSF52540">
    <property type="entry name" value="P-loop containing nucleoside triphosphate hydrolases"/>
    <property type="match status" value="1"/>
</dbReference>
<evidence type="ECO:0000313" key="6">
    <source>
        <dbReference type="Proteomes" id="UP000265882"/>
    </source>
</evidence>
<dbReference type="PANTHER" id="PTHR43023">
    <property type="entry name" value="PROTEIN TRIGALACTOSYLDIACYLGLYCEROL 3, CHLOROPLASTIC"/>
    <property type="match status" value="1"/>
</dbReference>
<dbReference type="InterPro" id="IPR027417">
    <property type="entry name" value="P-loop_NTPase"/>
</dbReference>
<protein>
    <submittedName>
        <fullName evidence="5">ATP-binding cassette domain-containing protein</fullName>
    </submittedName>
</protein>
<dbReference type="EMBL" id="QZKU01000111">
    <property type="protein sequence ID" value="RJP17747.1"/>
    <property type="molecule type" value="Genomic_DNA"/>
</dbReference>
<reference evidence="5 6" key="1">
    <citation type="journal article" date="2017" name="ISME J.">
        <title>Energy and carbon metabolisms in a deep terrestrial subsurface fluid microbial community.</title>
        <authorList>
            <person name="Momper L."/>
            <person name="Jungbluth S.P."/>
            <person name="Lee M.D."/>
            <person name="Amend J.P."/>
        </authorList>
    </citation>
    <scope>NUCLEOTIDE SEQUENCE [LARGE SCALE GENOMIC DNA]</scope>
    <source>
        <strain evidence="5">SURF_5</strain>
    </source>
</reference>
<comment type="caution">
    <text evidence="5">The sequence shown here is derived from an EMBL/GenBank/DDBJ whole genome shotgun (WGS) entry which is preliminary data.</text>
</comment>
<dbReference type="Proteomes" id="UP000265882">
    <property type="component" value="Unassembled WGS sequence"/>
</dbReference>
<dbReference type="PANTHER" id="PTHR43023:SF3">
    <property type="entry name" value="PROTEIN TRIGALACTOSYLDIACYLGLYCEROL 3, CHLOROPLASTIC"/>
    <property type="match status" value="1"/>
</dbReference>
<dbReference type="PROSITE" id="PS50893">
    <property type="entry name" value="ABC_TRANSPORTER_2"/>
    <property type="match status" value="1"/>
</dbReference>
<evidence type="ECO:0000313" key="5">
    <source>
        <dbReference type="EMBL" id="RJP17747.1"/>
    </source>
</evidence>
<proteinExistence type="predicted"/>
<evidence type="ECO:0000259" key="4">
    <source>
        <dbReference type="PROSITE" id="PS50893"/>
    </source>
</evidence>
<dbReference type="Gene3D" id="3.40.50.300">
    <property type="entry name" value="P-loop containing nucleotide triphosphate hydrolases"/>
    <property type="match status" value="1"/>
</dbReference>
<evidence type="ECO:0000256" key="2">
    <source>
        <dbReference type="ARBA" id="ARBA00022741"/>
    </source>
</evidence>
<dbReference type="Pfam" id="PF00005">
    <property type="entry name" value="ABC_tran"/>
    <property type="match status" value="1"/>
</dbReference>
<keyword evidence="1" id="KW-0813">Transport</keyword>
<name>A0A3A4N984_ABYX5</name>
<accession>A0A3A4N984</accession>
<keyword evidence="3 5" id="KW-0067">ATP-binding</keyword>
<dbReference type="InterPro" id="IPR017871">
    <property type="entry name" value="ABC_transporter-like_CS"/>
</dbReference>
<organism evidence="5 6">
    <name type="scientific">Abyssobacteria bacterium (strain SURF_5)</name>
    <dbReference type="NCBI Taxonomy" id="2093360"/>
    <lineage>
        <taxon>Bacteria</taxon>
        <taxon>Pseudomonadati</taxon>
        <taxon>Candidatus Hydrogenedentota</taxon>
        <taxon>Candidatus Abyssobacteria</taxon>
    </lineage>
</organism>
<sequence>MNYEGSRSAPLIAIEGLKKSFNDHAVLDGVDLSIAEGETIVILGASGSGKSVFINILVGLMEPDEGRILIEGQDVTAFTNDEEWDRLRLKIGFLFQGSALYDSLTIGENISFVLEHHSDLSEREIHERIIQKLRLVGLENVEDQMPAELSGGMQKRAALARALAFDPRIIIYDEPTTGLDPILAKQISELIHRLQLDLKVTSIVVTHDLICASIVADRVALLHEGKFIFVGAMDEMMKSENEYVQEFLEASSLRR</sequence>
<dbReference type="GO" id="GO:0005524">
    <property type="term" value="F:ATP binding"/>
    <property type="evidence" value="ECO:0007669"/>
    <property type="project" value="UniProtKB-KW"/>
</dbReference>
<gene>
    <name evidence="5" type="ORF">C4520_15800</name>
</gene>
<dbReference type="InterPro" id="IPR003439">
    <property type="entry name" value="ABC_transporter-like_ATP-bd"/>
</dbReference>
<dbReference type="GO" id="GO:0016887">
    <property type="term" value="F:ATP hydrolysis activity"/>
    <property type="evidence" value="ECO:0007669"/>
    <property type="project" value="InterPro"/>
</dbReference>
<feature type="domain" description="ABC transporter" evidence="4">
    <location>
        <begin position="12"/>
        <end position="249"/>
    </location>
</feature>
<keyword evidence="2" id="KW-0547">Nucleotide-binding</keyword>
<dbReference type="AlphaFoldDB" id="A0A3A4N984"/>
<dbReference type="PROSITE" id="PS00211">
    <property type="entry name" value="ABC_TRANSPORTER_1"/>
    <property type="match status" value="1"/>
</dbReference>